<organism evidence="2 3">
    <name type="scientific">Candidatus Nomurabacteria bacterium GW2011_GWB1_47_6</name>
    <dbReference type="NCBI Taxonomy" id="1618749"/>
    <lineage>
        <taxon>Bacteria</taxon>
        <taxon>Candidatus Nomuraibacteriota</taxon>
    </lineage>
</organism>
<gene>
    <name evidence="2" type="ORF">UY01_C0013G0011</name>
</gene>
<dbReference type="AlphaFoldDB" id="A0A0G1T0S3"/>
<evidence type="ECO:0008006" key="4">
    <source>
        <dbReference type="Google" id="ProtNLM"/>
    </source>
</evidence>
<sequence length="198" mass="21720">MKFAAPLILIALAVAAFFLMAVPIYGGLSTLRAEISSYNEALGNSKALENERDKLAAKYNSFRTEDLARLEKLLPESADNIRLILEIEQIASPYGMILKDVKYNTVDTAGAPAAGGSVVQRTGAKQASKSYGTMDLEFNTSAPYDNFINFTRDLENNLRIVDIAAISFSSDKGPSLGKIAPASLYDYNFKIKTYWLKN</sequence>
<evidence type="ECO:0000313" key="2">
    <source>
        <dbReference type="EMBL" id="KKU75421.1"/>
    </source>
</evidence>
<evidence type="ECO:0000256" key="1">
    <source>
        <dbReference type="SAM" id="Coils"/>
    </source>
</evidence>
<dbReference type="Gene3D" id="3.30.70.60">
    <property type="match status" value="1"/>
</dbReference>
<reference evidence="2 3" key="1">
    <citation type="journal article" date="2015" name="Nature">
        <title>rRNA introns, odd ribosomes, and small enigmatic genomes across a large radiation of phyla.</title>
        <authorList>
            <person name="Brown C.T."/>
            <person name="Hug L.A."/>
            <person name="Thomas B.C."/>
            <person name="Sharon I."/>
            <person name="Castelle C.J."/>
            <person name="Singh A."/>
            <person name="Wilkins M.J."/>
            <person name="Williams K.H."/>
            <person name="Banfield J.F."/>
        </authorList>
    </citation>
    <scope>NUCLEOTIDE SEQUENCE [LARGE SCALE GENOMIC DNA]</scope>
</reference>
<proteinExistence type="predicted"/>
<protein>
    <recommendedName>
        <fullName evidence="4">Pilus assembly protein, PilO</fullName>
    </recommendedName>
</protein>
<accession>A0A0G1T0S3</accession>
<evidence type="ECO:0000313" key="3">
    <source>
        <dbReference type="Proteomes" id="UP000034879"/>
    </source>
</evidence>
<dbReference type="Proteomes" id="UP000034879">
    <property type="component" value="Unassembled WGS sequence"/>
</dbReference>
<dbReference type="InterPro" id="IPR014717">
    <property type="entry name" value="Transl_elong_EF1B/ribsomal_bS6"/>
</dbReference>
<dbReference type="EMBL" id="LCOJ01000013">
    <property type="protein sequence ID" value="KKU75421.1"/>
    <property type="molecule type" value="Genomic_DNA"/>
</dbReference>
<feature type="coiled-coil region" evidence="1">
    <location>
        <begin position="38"/>
        <end position="65"/>
    </location>
</feature>
<comment type="caution">
    <text evidence="2">The sequence shown here is derived from an EMBL/GenBank/DDBJ whole genome shotgun (WGS) entry which is preliminary data.</text>
</comment>
<name>A0A0G1T0S3_9BACT</name>
<keyword evidence="1" id="KW-0175">Coiled coil</keyword>